<dbReference type="EMBL" id="PDYH01000033">
    <property type="protein sequence ID" value="PHU39952.1"/>
    <property type="molecule type" value="Genomic_DNA"/>
</dbReference>
<dbReference type="SMART" id="SM00909">
    <property type="entry name" value="Germane"/>
    <property type="match status" value="1"/>
</dbReference>
<evidence type="ECO:0000313" key="4">
    <source>
        <dbReference type="Proteomes" id="UP000224317"/>
    </source>
</evidence>
<sequence>MKRIVSTILIICILFTFGACGHKDKSSQYKIYYVNTDKNGLTPVDYKYKSTDDTDRISEALKALAKRIDSVDYMAAIPAGVDVDRWELDDQSLNLYLTGDYESLDIYTEILVRAAIVKTLTLIDSVESVSLFINDKPFTDASGEILGAMTSDTFIDDFGQETDSLLSTELTLYFASADGLSLVPETRQVYYSRNLSPEKLIIEQLLNGPDSSELLASLPADTKLNSISISENGVCIVNFDAAFETAVTNVTETVTVYSIVNSLTEMDSIKQVQILVNGDVPHLSNLDVDLSAAISRNDDIINYNINGVFSTEDDTDYTYDYMDYSDYVDEGTPEDGETENEAPADNSQESPEN</sequence>
<feature type="region of interest" description="Disordered" evidence="1">
    <location>
        <begin position="324"/>
        <end position="353"/>
    </location>
</feature>
<gene>
    <name evidence="3" type="ORF">CSX00_08585</name>
</gene>
<name>A0A2G3E9G6_9FIRM</name>
<reference evidence="3" key="1">
    <citation type="submission" date="2017-10" db="EMBL/GenBank/DDBJ databases">
        <title>Resolving the taxonomy of Roseburia spp., Eubacterium rectale and Agathobacter spp. through phylogenomic analysis.</title>
        <authorList>
            <person name="Sheridan P.O."/>
            <person name="Walker A.W."/>
            <person name="Duncan S.H."/>
            <person name="Scott K.P."/>
            <person name="Toole P.W.O."/>
            <person name="Luis P."/>
            <person name="Flint H.J."/>
        </authorList>
    </citation>
    <scope>NUCLEOTIDE SEQUENCE [LARGE SCALE GENOMIC DNA]</scope>
    <source>
        <strain evidence="3">JK10</strain>
    </source>
</reference>
<dbReference type="Proteomes" id="UP000224317">
    <property type="component" value="Unassembled WGS sequence"/>
</dbReference>
<dbReference type="AlphaFoldDB" id="A0A2G3E9G6"/>
<evidence type="ECO:0000313" key="3">
    <source>
        <dbReference type="EMBL" id="PHU39952.1"/>
    </source>
</evidence>
<protein>
    <submittedName>
        <fullName evidence="3">Sporulation and spore germination</fullName>
    </submittedName>
</protein>
<evidence type="ECO:0000256" key="1">
    <source>
        <dbReference type="SAM" id="MobiDB-lite"/>
    </source>
</evidence>
<evidence type="ECO:0000259" key="2">
    <source>
        <dbReference type="SMART" id="SM00909"/>
    </source>
</evidence>
<comment type="caution">
    <text evidence="3">The sequence shown here is derived from an EMBL/GenBank/DDBJ whole genome shotgun (WGS) entry which is preliminary data.</text>
</comment>
<proteinExistence type="predicted"/>
<feature type="domain" description="GerMN" evidence="2">
    <location>
        <begin position="198"/>
        <end position="282"/>
    </location>
</feature>
<organism evidence="3 4">
    <name type="scientific">Pseudobutyrivibrio ruminis</name>
    <dbReference type="NCBI Taxonomy" id="46206"/>
    <lineage>
        <taxon>Bacteria</taxon>
        <taxon>Bacillati</taxon>
        <taxon>Bacillota</taxon>
        <taxon>Clostridia</taxon>
        <taxon>Lachnospirales</taxon>
        <taxon>Lachnospiraceae</taxon>
        <taxon>Pseudobutyrivibrio</taxon>
    </lineage>
</organism>
<dbReference type="InterPro" id="IPR019606">
    <property type="entry name" value="GerMN"/>
</dbReference>
<accession>A0A2G3E9G6</accession>
<keyword evidence="4" id="KW-1185">Reference proteome</keyword>
<dbReference type="PROSITE" id="PS51257">
    <property type="entry name" value="PROKAR_LIPOPROTEIN"/>
    <property type="match status" value="1"/>
</dbReference>
<dbReference type="RefSeq" id="WP_099413422.1">
    <property type="nucleotide sequence ID" value="NZ_PDYH01000033.1"/>
</dbReference>
<feature type="compositionally biased region" description="Acidic residues" evidence="1">
    <location>
        <begin position="326"/>
        <end position="342"/>
    </location>
</feature>
<dbReference type="Pfam" id="PF10646">
    <property type="entry name" value="Germane"/>
    <property type="match status" value="2"/>
</dbReference>